<evidence type="ECO:0000256" key="9">
    <source>
        <dbReference type="ARBA" id="ARBA00022989"/>
    </source>
</evidence>
<keyword evidence="5" id="KW-0349">Heme</keyword>
<keyword evidence="7" id="KW-0479">Metal-binding</keyword>
<name>A0ABR6XG04_9BURK</name>
<dbReference type="RefSeq" id="WP_190479254.1">
    <property type="nucleotide sequence ID" value="NZ_JACOFT010000003.1"/>
</dbReference>
<accession>A0ABR6XG04</accession>
<dbReference type="Pfam" id="PF01292">
    <property type="entry name" value="Ni_hydr_CYTB"/>
    <property type="match status" value="1"/>
</dbReference>
<dbReference type="InterPro" id="IPR016174">
    <property type="entry name" value="Di-haem_cyt_TM"/>
</dbReference>
<keyword evidence="3" id="KW-0813">Transport</keyword>
<evidence type="ECO:0000256" key="12">
    <source>
        <dbReference type="ARBA" id="ARBA00037975"/>
    </source>
</evidence>
<comment type="subcellular location">
    <subcellularLocation>
        <location evidence="2">Cell membrane</location>
        <topology evidence="2">Multi-pass membrane protein</topology>
    </subcellularLocation>
</comment>
<evidence type="ECO:0000256" key="1">
    <source>
        <dbReference type="ARBA" id="ARBA00001970"/>
    </source>
</evidence>
<feature type="transmembrane region" description="Helical" evidence="13">
    <location>
        <begin position="12"/>
        <end position="30"/>
    </location>
</feature>
<keyword evidence="10" id="KW-0408">Iron</keyword>
<evidence type="ECO:0000313" key="16">
    <source>
        <dbReference type="Proteomes" id="UP000637632"/>
    </source>
</evidence>
<organism evidence="15 16">
    <name type="scientific">Undibacterium aquatile</name>
    <dbReference type="NCBI Taxonomy" id="1537398"/>
    <lineage>
        <taxon>Bacteria</taxon>
        <taxon>Pseudomonadati</taxon>
        <taxon>Pseudomonadota</taxon>
        <taxon>Betaproteobacteria</taxon>
        <taxon>Burkholderiales</taxon>
        <taxon>Oxalobacteraceae</taxon>
        <taxon>Undibacterium</taxon>
    </lineage>
</organism>
<keyword evidence="9 13" id="KW-1133">Transmembrane helix</keyword>
<evidence type="ECO:0000313" key="15">
    <source>
        <dbReference type="EMBL" id="MBC3811796.1"/>
    </source>
</evidence>
<feature type="transmembrane region" description="Helical" evidence="13">
    <location>
        <begin position="90"/>
        <end position="110"/>
    </location>
</feature>
<evidence type="ECO:0000256" key="7">
    <source>
        <dbReference type="ARBA" id="ARBA00022723"/>
    </source>
</evidence>
<gene>
    <name evidence="15" type="ORF">H8K26_10115</name>
</gene>
<comment type="cofactor">
    <cofactor evidence="1">
        <name>heme b</name>
        <dbReference type="ChEBI" id="CHEBI:60344"/>
    </cofactor>
</comment>
<proteinExistence type="inferred from homology"/>
<keyword evidence="4" id="KW-1003">Cell membrane</keyword>
<sequence>MQTSRYHPLSAALHWLMFILIAVALAAIQVREDIPKGEPLRDTLKSVHMLAGQLVFLFVLVRLALRFTFKAPAALPGPRWQTGSAHLVHLVLYLMMLGLPLSGVLFYQAGGRDVSFFGMLLPQLIAPNPELKSSIKEIHETVGEAIYFVVGFHVLAALWHHFIVKDGTMLRMLPWKK</sequence>
<keyword evidence="16" id="KW-1185">Reference proteome</keyword>
<keyword evidence="11 13" id="KW-0472">Membrane</keyword>
<feature type="domain" description="Cytochrome b561 bacterial/Ni-hydrogenase" evidence="14">
    <location>
        <begin position="5"/>
        <end position="174"/>
    </location>
</feature>
<evidence type="ECO:0000256" key="5">
    <source>
        <dbReference type="ARBA" id="ARBA00022617"/>
    </source>
</evidence>
<dbReference type="InterPro" id="IPR052168">
    <property type="entry name" value="Cytochrome_b561_oxidase"/>
</dbReference>
<comment type="caution">
    <text evidence="15">The sequence shown here is derived from an EMBL/GenBank/DDBJ whole genome shotgun (WGS) entry which is preliminary data.</text>
</comment>
<dbReference type="PANTHER" id="PTHR30529">
    <property type="entry name" value="CYTOCHROME B561"/>
    <property type="match status" value="1"/>
</dbReference>
<reference evidence="15 16" key="1">
    <citation type="submission" date="2020-08" db="EMBL/GenBank/DDBJ databases">
        <title>Novel species isolated from subtropical streams in China.</title>
        <authorList>
            <person name="Lu H."/>
        </authorList>
    </citation>
    <scope>NUCLEOTIDE SEQUENCE [LARGE SCALE GENOMIC DNA]</scope>
    <source>
        <strain evidence="15 16">CCTCC AB 2015119</strain>
    </source>
</reference>
<keyword evidence="6 13" id="KW-0812">Transmembrane</keyword>
<dbReference type="Proteomes" id="UP000637632">
    <property type="component" value="Unassembled WGS sequence"/>
</dbReference>
<feature type="transmembrane region" description="Helical" evidence="13">
    <location>
        <begin position="50"/>
        <end position="69"/>
    </location>
</feature>
<comment type="similarity">
    <text evidence="12">Belongs to the cytochrome b561 family.</text>
</comment>
<evidence type="ECO:0000256" key="13">
    <source>
        <dbReference type="SAM" id="Phobius"/>
    </source>
</evidence>
<feature type="transmembrane region" description="Helical" evidence="13">
    <location>
        <begin position="145"/>
        <end position="164"/>
    </location>
</feature>
<evidence type="ECO:0000256" key="8">
    <source>
        <dbReference type="ARBA" id="ARBA00022982"/>
    </source>
</evidence>
<dbReference type="SUPFAM" id="SSF81342">
    <property type="entry name" value="Transmembrane di-heme cytochromes"/>
    <property type="match status" value="1"/>
</dbReference>
<evidence type="ECO:0000259" key="14">
    <source>
        <dbReference type="Pfam" id="PF01292"/>
    </source>
</evidence>
<dbReference type="PANTHER" id="PTHR30529:SF3">
    <property type="entry name" value="CYTOCHROME B561 HOMOLOG 1"/>
    <property type="match status" value="1"/>
</dbReference>
<evidence type="ECO:0000256" key="2">
    <source>
        <dbReference type="ARBA" id="ARBA00004651"/>
    </source>
</evidence>
<dbReference type="InterPro" id="IPR011577">
    <property type="entry name" value="Cyt_b561_bac/Ni-Hgenase"/>
</dbReference>
<evidence type="ECO:0000256" key="6">
    <source>
        <dbReference type="ARBA" id="ARBA00022692"/>
    </source>
</evidence>
<dbReference type="EMBL" id="JACOFT010000003">
    <property type="protein sequence ID" value="MBC3811796.1"/>
    <property type="molecule type" value="Genomic_DNA"/>
</dbReference>
<evidence type="ECO:0000256" key="3">
    <source>
        <dbReference type="ARBA" id="ARBA00022448"/>
    </source>
</evidence>
<evidence type="ECO:0000256" key="10">
    <source>
        <dbReference type="ARBA" id="ARBA00023004"/>
    </source>
</evidence>
<evidence type="ECO:0000256" key="11">
    <source>
        <dbReference type="ARBA" id="ARBA00023136"/>
    </source>
</evidence>
<keyword evidence="8" id="KW-0249">Electron transport</keyword>
<evidence type="ECO:0000256" key="4">
    <source>
        <dbReference type="ARBA" id="ARBA00022475"/>
    </source>
</evidence>
<protein>
    <submittedName>
        <fullName evidence="15">Cytochrome b</fullName>
    </submittedName>
</protein>